<proteinExistence type="predicted"/>
<evidence type="ECO:0000256" key="1">
    <source>
        <dbReference type="SAM" id="MobiDB-lite"/>
    </source>
</evidence>
<accession>A0AAE1KRP3</accession>
<feature type="compositionally biased region" description="Basic and acidic residues" evidence="1">
    <location>
        <begin position="87"/>
        <end position="107"/>
    </location>
</feature>
<name>A0AAE1KRP3_PETCI</name>
<organism evidence="2 3">
    <name type="scientific">Petrolisthes cinctipes</name>
    <name type="common">Flat porcelain crab</name>
    <dbReference type="NCBI Taxonomy" id="88211"/>
    <lineage>
        <taxon>Eukaryota</taxon>
        <taxon>Metazoa</taxon>
        <taxon>Ecdysozoa</taxon>
        <taxon>Arthropoda</taxon>
        <taxon>Crustacea</taxon>
        <taxon>Multicrustacea</taxon>
        <taxon>Malacostraca</taxon>
        <taxon>Eumalacostraca</taxon>
        <taxon>Eucarida</taxon>
        <taxon>Decapoda</taxon>
        <taxon>Pleocyemata</taxon>
        <taxon>Anomura</taxon>
        <taxon>Galatheoidea</taxon>
        <taxon>Porcellanidae</taxon>
        <taxon>Petrolisthes</taxon>
    </lineage>
</organism>
<dbReference type="AlphaFoldDB" id="A0AAE1KRP3"/>
<feature type="region of interest" description="Disordered" evidence="1">
    <location>
        <begin position="85"/>
        <end position="107"/>
    </location>
</feature>
<evidence type="ECO:0000313" key="3">
    <source>
        <dbReference type="Proteomes" id="UP001286313"/>
    </source>
</evidence>
<sequence length="107" mass="11729">MRRNYHKRFIPPLSPPTHRHRRVALMSPPTSSILKAHCYVFHHGAVGEGVSGGWWVMVGVAIKVTGVGGKREGIKVTVIVRVMARGGEGDRRSEGRSESRTEGEGES</sequence>
<reference evidence="2" key="1">
    <citation type="submission" date="2023-10" db="EMBL/GenBank/DDBJ databases">
        <title>Genome assemblies of two species of porcelain crab, Petrolisthes cinctipes and Petrolisthes manimaculis (Anomura: Porcellanidae).</title>
        <authorList>
            <person name="Angst P."/>
        </authorList>
    </citation>
    <scope>NUCLEOTIDE SEQUENCE</scope>
    <source>
        <strain evidence="2">PB745_01</strain>
        <tissue evidence="2">Gill</tissue>
    </source>
</reference>
<keyword evidence="3" id="KW-1185">Reference proteome</keyword>
<protein>
    <submittedName>
        <fullName evidence="2">Uncharacterized protein</fullName>
    </submittedName>
</protein>
<dbReference type="EMBL" id="JAWQEG010000991">
    <property type="protein sequence ID" value="KAK3883446.1"/>
    <property type="molecule type" value="Genomic_DNA"/>
</dbReference>
<gene>
    <name evidence="2" type="ORF">Pcinc_012222</name>
</gene>
<evidence type="ECO:0000313" key="2">
    <source>
        <dbReference type="EMBL" id="KAK3883446.1"/>
    </source>
</evidence>
<dbReference type="Proteomes" id="UP001286313">
    <property type="component" value="Unassembled WGS sequence"/>
</dbReference>
<comment type="caution">
    <text evidence="2">The sequence shown here is derived from an EMBL/GenBank/DDBJ whole genome shotgun (WGS) entry which is preliminary data.</text>
</comment>